<dbReference type="HOGENOM" id="CLU_080664_2_0_1"/>
<reference evidence="4 5" key="1">
    <citation type="journal article" date="2011" name="Cell">
        <title>Insight into structure and assembly of the nuclear pore complex by utilizing the genome of a eukaryotic thermophile.</title>
        <authorList>
            <person name="Amlacher S."/>
            <person name="Sarges P."/>
            <person name="Flemming D."/>
            <person name="van Noort V."/>
            <person name="Kunze R."/>
            <person name="Devos D.P."/>
            <person name="Arumugam M."/>
            <person name="Bork P."/>
            <person name="Hurt E."/>
        </authorList>
    </citation>
    <scope>NUCLEOTIDE SEQUENCE [LARGE SCALE GENOMIC DNA]</scope>
    <source>
        <strain evidence="5">DSM 1495 / CBS 144.50 / IMI 039719</strain>
    </source>
</reference>
<proteinExistence type="predicted"/>
<dbReference type="KEGG" id="cthr:CTHT_0071890"/>
<dbReference type="OMA" id="GIQNGMT"/>
<keyword evidence="5" id="KW-1185">Reference proteome</keyword>
<protein>
    <recommendedName>
        <fullName evidence="3">Stress-response A/B barrel domain-containing protein</fullName>
    </recommendedName>
</protein>
<dbReference type="PROSITE" id="PS51502">
    <property type="entry name" value="S_R_A_B_BARREL"/>
    <property type="match status" value="1"/>
</dbReference>
<accession>G0SFR9</accession>
<dbReference type="eggNOG" id="ENOG502S73V">
    <property type="taxonomic scope" value="Eukaryota"/>
</dbReference>
<dbReference type="Gene3D" id="3.30.70.100">
    <property type="match status" value="1"/>
</dbReference>
<evidence type="ECO:0000313" key="5">
    <source>
        <dbReference type="Proteomes" id="UP000008066"/>
    </source>
</evidence>
<keyword evidence="2" id="KW-0472">Membrane</keyword>
<evidence type="ECO:0000259" key="3">
    <source>
        <dbReference type="PROSITE" id="PS51502"/>
    </source>
</evidence>
<dbReference type="EMBL" id="GL988047">
    <property type="protein sequence ID" value="EGS17834.1"/>
    <property type="molecule type" value="Genomic_DNA"/>
</dbReference>
<dbReference type="AlphaFoldDB" id="G0SFR9"/>
<dbReference type="Proteomes" id="UP000008066">
    <property type="component" value="Unassembled WGS sequence"/>
</dbReference>
<feature type="domain" description="Stress-response A/B barrel" evidence="3">
    <location>
        <begin position="50"/>
        <end position="152"/>
    </location>
</feature>
<name>G0SFR9_CHATD</name>
<feature type="transmembrane region" description="Helical" evidence="2">
    <location>
        <begin position="12"/>
        <end position="33"/>
    </location>
</feature>
<dbReference type="RefSeq" id="XP_006697452.1">
    <property type="nucleotide sequence ID" value="XM_006697389.1"/>
</dbReference>
<dbReference type="OrthoDB" id="1601230at2759"/>
<keyword evidence="2" id="KW-1133">Transmembrane helix</keyword>
<dbReference type="InterPro" id="IPR044662">
    <property type="entry name" value="HS1/DABB1-like"/>
</dbReference>
<dbReference type="GeneID" id="18261227"/>
<dbReference type="InterPro" id="IPR011008">
    <property type="entry name" value="Dimeric_a/b-barrel"/>
</dbReference>
<dbReference type="InterPro" id="IPR013097">
    <property type="entry name" value="Dabb"/>
</dbReference>
<dbReference type="STRING" id="759272.G0SFR9"/>
<sequence>MVSVSGVQVHVLRLTIAVALILIIFLFFDPIGFASESLTNFMTPGSTHVVTHLVLFHFSKSADPAAVRQACTRMLALKDECLAPNSQHPYIKSISGGKDMSTEGLQDGLTHAFVVQFENHNDRDYYVQHDPVHKAFKKEIEPIIEKVTVLDFINGEF</sequence>
<dbReference type="Pfam" id="PF07876">
    <property type="entry name" value="Dabb"/>
    <property type="match status" value="1"/>
</dbReference>
<dbReference type="PANTHER" id="PTHR33178">
    <property type="match status" value="1"/>
</dbReference>
<evidence type="ECO:0000313" key="4">
    <source>
        <dbReference type="EMBL" id="EGS17834.1"/>
    </source>
</evidence>
<evidence type="ECO:0000256" key="2">
    <source>
        <dbReference type="SAM" id="Phobius"/>
    </source>
</evidence>
<keyword evidence="2" id="KW-0812">Transmembrane</keyword>
<dbReference type="SUPFAM" id="SSF54909">
    <property type="entry name" value="Dimeric alpha+beta barrel"/>
    <property type="match status" value="1"/>
</dbReference>
<gene>
    <name evidence="4" type="ORF">CTHT_0071890</name>
</gene>
<dbReference type="SMART" id="SM00886">
    <property type="entry name" value="Dabb"/>
    <property type="match status" value="1"/>
</dbReference>
<organism evidence="5">
    <name type="scientific">Chaetomium thermophilum (strain DSM 1495 / CBS 144.50 / IMI 039719)</name>
    <name type="common">Thermochaetoides thermophila</name>
    <dbReference type="NCBI Taxonomy" id="759272"/>
    <lineage>
        <taxon>Eukaryota</taxon>
        <taxon>Fungi</taxon>
        <taxon>Dikarya</taxon>
        <taxon>Ascomycota</taxon>
        <taxon>Pezizomycotina</taxon>
        <taxon>Sordariomycetes</taxon>
        <taxon>Sordariomycetidae</taxon>
        <taxon>Sordariales</taxon>
        <taxon>Chaetomiaceae</taxon>
        <taxon>Thermochaetoides</taxon>
    </lineage>
</organism>
<evidence type="ECO:0000256" key="1">
    <source>
        <dbReference type="ARBA" id="ARBA00011738"/>
    </source>
</evidence>
<comment type="subunit">
    <text evidence="1">Homodimer.</text>
</comment>
<dbReference type="PANTHER" id="PTHR33178:SF10">
    <property type="entry name" value="STRESS-RESPONSE A_B BARREL DOMAIN-CONTAINING PROTEIN"/>
    <property type="match status" value="1"/>
</dbReference>